<dbReference type="PROSITE" id="PS50943">
    <property type="entry name" value="HTH_CROC1"/>
    <property type="match status" value="1"/>
</dbReference>
<dbReference type="EMBL" id="CP041166">
    <property type="protein sequence ID" value="QFR43920.1"/>
    <property type="molecule type" value="Genomic_DNA"/>
</dbReference>
<dbReference type="InterPro" id="IPR001387">
    <property type="entry name" value="Cro/C1-type_HTH"/>
</dbReference>
<evidence type="ECO:0000313" key="2">
    <source>
        <dbReference type="EMBL" id="QFR43920.1"/>
    </source>
</evidence>
<keyword evidence="3" id="KW-1185">Reference proteome</keyword>
<dbReference type="RefSeq" id="WP_152299981.1">
    <property type="nucleotide sequence ID" value="NZ_CP041166.1"/>
</dbReference>
<dbReference type="Gene3D" id="1.10.260.40">
    <property type="entry name" value="lambda repressor-like DNA-binding domains"/>
    <property type="match status" value="1"/>
</dbReference>
<name>A0AAJ4A4U7_9BACT</name>
<feature type="domain" description="HTH cro/C1-type" evidence="1">
    <location>
        <begin position="23"/>
        <end position="80"/>
    </location>
</feature>
<organism evidence="2 3">
    <name type="scientific">Sulfurimonas xiamenensis</name>
    <dbReference type="NCBI Taxonomy" id="2590021"/>
    <lineage>
        <taxon>Bacteria</taxon>
        <taxon>Pseudomonadati</taxon>
        <taxon>Campylobacterota</taxon>
        <taxon>Epsilonproteobacteria</taxon>
        <taxon>Campylobacterales</taxon>
        <taxon>Sulfurimonadaceae</taxon>
        <taxon>Sulfurimonas</taxon>
    </lineage>
</organism>
<dbReference type="AlphaFoldDB" id="A0AAJ4A4U7"/>
<sequence length="88" mass="10231">MKSLSVVSEEDLNKFYQTISNNVQRIRQEKNKPQLDLVLEMGLKSTSFYSKCENAKDNHHFNLEHIYKIAVALNVDILEFFKGVHTTT</sequence>
<dbReference type="GO" id="GO:0003677">
    <property type="term" value="F:DNA binding"/>
    <property type="evidence" value="ECO:0007669"/>
    <property type="project" value="InterPro"/>
</dbReference>
<evidence type="ECO:0000313" key="3">
    <source>
        <dbReference type="Proteomes" id="UP000326061"/>
    </source>
</evidence>
<gene>
    <name evidence="2" type="ORF">FJR47_08340</name>
</gene>
<protein>
    <submittedName>
        <fullName evidence="2">Helix-turn-helix transcriptional regulator</fullName>
    </submittedName>
</protein>
<dbReference type="CDD" id="cd00093">
    <property type="entry name" value="HTH_XRE"/>
    <property type="match status" value="1"/>
</dbReference>
<accession>A0AAJ4A4U7</accession>
<dbReference type="KEGG" id="suln:FJR47_08340"/>
<evidence type="ECO:0000259" key="1">
    <source>
        <dbReference type="PROSITE" id="PS50943"/>
    </source>
</evidence>
<dbReference type="InterPro" id="IPR010982">
    <property type="entry name" value="Lambda_DNA-bd_dom_sf"/>
</dbReference>
<dbReference type="Proteomes" id="UP000326061">
    <property type="component" value="Chromosome"/>
</dbReference>
<reference evidence="3" key="1">
    <citation type="submission" date="2019-06" db="EMBL/GenBank/DDBJ databases">
        <title>Sulfurimonas gotlandica sp. nov., a chemoautotrophic and psychrotolerant epsilonproteobacterium isolated from a pelagic redoxcline, and an emended description of the genus Sulfurimonas.</title>
        <authorList>
            <person name="Wang S."/>
            <person name="Jiang L."/>
            <person name="Shao Z."/>
        </authorList>
    </citation>
    <scope>NUCLEOTIDE SEQUENCE [LARGE SCALE GENOMIC DNA]</scope>
    <source>
        <strain evidence="3">1-1N</strain>
    </source>
</reference>
<dbReference type="SMART" id="SM00530">
    <property type="entry name" value="HTH_XRE"/>
    <property type="match status" value="1"/>
</dbReference>
<dbReference type="SUPFAM" id="SSF47413">
    <property type="entry name" value="lambda repressor-like DNA-binding domains"/>
    <property type="match status" value="1"/>
</dbReference>
<proteinExistence type="predicted"/>